<sequence length="386" mass="44055">MIIREITQELKQLAQNYPIVTIIGPRQSGKTTLAKMTFPDYLYCSLEDPDLRKFAQDDPRSFLNKYHKNTIFDEIQRVPELLSYLQTVVDAANIKGRFILTGSHQLQLRAEISQSLAGRTALLTLLPLSISEAMTAQKLESRDVLLYQGLFPRIYKDNLQPTKFYANYYSTYIERDVRQLINLKNATNFEKFLKLLAGRVGQLINFNSLSNDVGVTAVTLKEWLSVLEASFIIFKLEPYFENFGKRAIKSPKIYFNDTGLLAYLLDIDSEKIIGRDPLIGNIFENLVILELMKSRLNRGLNPNIYFFRDSNGLEVDVLYKKASQLIPIEIKSAATFTKAFAKSIHKFQKLTKKAQKGYVVYAGDFTADTATYTIVNYLDTNGLIVN</sequence>
<gene>
    <name evidence="3" type="ORF">MNBD_GAMMA01-551</name>
</gene>
<accession>A0A3B0VHY4</accession>
<evidence type="ECO:0000259" key="2">
    <source>
        <dbReference type="Pfam" id="PF13635"/>
    </source>
</evidence>
<dbReference type="PANTHER" id="PTHR43566:SF2">
    <property type="entry name" value="DUF4143 DOMAIN-CONTAINING PROTEIN"/>
    <property type="match status" value="1"/>
</dbReference>
<proteinExistence type="predicted"/>
<dbReference type="SUPFAM" id="SSF52540">
    <property type="entry name" value="P-loop containing nucleoside triphosphate hydrolases"/>
    <property type="match status" value="1"/>
</dbReference>
<name>A0A3B0VHY4_9ZZZZ</name>
<evidence type="ECO:0000313" key="3">
    <source>
        <dbReference type="EMBL" id="VAW39903.1"/>
    </source>
</evidence>
<dbReference type="InterPro" id="IPR027417">
    <property type="entry name" value="P-loop_NTPase"/>
</dbReference>
<dbReference type="PANTHER" id="PTHR43566">
    <property type="entry name" value="CONSERVED PROTEIN"/>
    <property type="match status" value="1"/>
</dbReference>
<dbReference type="InterPro" id="IPR041682">
    <property type="entry name" value="AAA_14"/>
</dbReference>
<evidence type="ECO:0008006" key="4">
    <source>
        <dbReference type="Google" id="ProtNLM"/>
    </source>
</evidence>
<organism evidence="3">
    <name type="scientific">hydrothermal vent metagenome</name>
    <dbReference type="NCBI Taxonomy" id="652676"/>
    <lineage>
        <taxon>unclassified sequences</taxon>
        <taxon>metagenomes</taxon>
        <taxon>ecological metagenomes</taxon>
    </lineage>
</organism>
<dbReference type="Pfam" id="PF13635">
    <property type="entry name" value="DUF4143"/>
    <property type="match status" value="1"/>
</dbReference>
<reference evidence="3" key="1">
    <citation type="submission" date="2018-06" db="EMBL/GenBank/DDBJ databases">
        <authorList>
            <person name="Zhirakovskaya E."/>
        </authorList>
    </citation>
    <scope>NUCLEOTIDE SEQUENCE</scope>
</reference>
<feature type="domain" description="AAA" evidence="1">
    <location>
        <begin position="17"/>
        <end position="133"/>
    </location>
</feature>
<dbReference type="InterPro" id="IPR025420">
    <property type="entry name" value="DUF4143"/>
</dbReference>
<dbReference type="Pfam" id="PF13173">
    <property type="entry name" value="AAA_14"/>
    <property type="match status" value="1"/>
</dbReference>
<protein>
    <recommendedName>
        <fullName evidence="4">ATPase</fullName>
    </recommendedName>
</protein>
<feature type="domain" description="DUF4143" evidence="2">
    <location>
        <begin position="174"/>
        <end position="332"/>
    </location>
</feature>
<dbReference type="AlphaFoldDB" id="A0A3B0VHY4"/>
<evidence type="ECO:0000259" key="1">
    <source>
        <dbReference type="Pfam" id="PF13173"/>
    </source>
</evidence>
<dbReference type="EMBL" id="UOEW01000249">
    <property type="protein sequence ID" value="VAW39903.1"/>
    <property type="molecule type" value="Genomic_DNA"/>
</dbReference>